<dbReference type="Pfam" id="PF06089">
    <property type="entry name" value="Asparaginase_II"/>
    <property type="match status" value="1"/>
</dbReference>
<accession>A0A1L3SPY1</accession>
<keyword evidence="2" id="KW-1185">Reference proteome</keyword>
<dbReference type="RefSeq" id="WP_072603195.1">
    <property type="nucleotide sequence ID" value="NZ_CP018171.1"/>
</dbReference>
<organism evidence="1 2">
    <name type="scientific">Aquibium oceanicum</name>
    <dbReference type="NCBI Taxonomy" id="1670800"/>
    <lineage>
        <taxon>Bacteria</taxon>
        <taxon>Pseudomonadati</taxon>
        <taxon>Pseudomonadota</taxon>
        <taxon>Alphaproteobacteria</taxon>
        <taxon>Hyphomicrobiales</taxon>
        <taxon>Phyllobacteriaceae</taxon>
        <taxon>Aquibium</taxon>
    </lineage>
</organism>
<sequence length="338" mass="35160">MANPVLVEVLRGAIVESAHRGSVAVVDADGGTVLALGDVEHPIFPRSAVKAIQALPLLESGAADAYGFRDREIALACASHSGEPEHAKLAAEMLGRAGLDRDALECGTHWPLGEPATIDLARSGAEPSQLHNNCSGKHAGFVCTCMHAGVDRRGYVDYGHRMQAMLRSTMEEVTGAIHGEANMATDGCSIPTYAVPLRSLALGFARMATGVGMGVERIKSAKRIFAACMAEPFYVSGTGRMDMLLMQAGQGRIFAKTGAEAVYCAALPEQGLGIAVKCDDGATRAAETIVASVLAGLLASDESLRTRLSELAAPAIRSRRGAVVGQVRPAEALTAAPA</sequence>
<dbReference type="Proteomes" id="UP000182840">
    <property type="component" value="Chromosome"/>
</dbReference>
<reference evidence="2" key="1">
    <citation type="submission" date="2016-11" db="EMBL/GenBank/DDBJ databases">
        <title>Mesorhizobium oceanicum sp. nov., isolated from deep seawater in South China Sea.</title>
        <authorList>
            <person name="Fu G.-Y."/>
        </authorList>
    </citation>
    <scope>NUCLEOTIDE SEQUENCE [LARGE SCALE GENOMIC DNA]</scope>
    <source>
        <strain evidence="2">B7</strain>
    </source>
</reference>
<protein>
    <submittedName>
        <fullName evidence="1">Asparaginase</fullName>
    </submittedName>
</protein>
<gene>
    <name evidence="1" type="ORF">BSQ44_08970</name>
</gene>
<name>A0A1L3SPY1_9HYPH</name>
<dbReference type="EMBL" id="CP018171">
    <property type="protein sequence ID" value="APH71487.1"/>
    <property type="molecule type" value="Genomic_DNA"/>
</dbReference>
<dbReference type="PANTHER" id="PTHR42110:SF1">
    <property type="entry name" value="L-ASPARAGINASE, PUTATIVE (AFU_ORTHOLOGUE AFUA_3G11890)-RELATED"/>
    <property type="match status" value="1"/>
</dbReference>
<dbReference type="OrthoDB" id="9780674at2"/>
<dbReference type="PANTHER" id="PTHR42110">
    <property type="entry name" value="L-ASPARAGINASE, PUTATIVE (AFU_ORTHOLOGUE AFUA_3G11890)-RELATED"/>
    <property type="match status" value="1"/>
</dbReference>
<dbReference type="InterPro" id="IPR010349">
    <property type="entry name" value="Asparaginase_II"/>
</dbReference>
<proteinExistence type="predicted"/>
<dbReference type="AlphaFoldDB" id="A0A1L3SPY1"/>
<evidence type="ECO:0000313" key="2">
    <source>
        <dbReference type="Proteomes" id="UP000182840"/>
    </source>
</evidence>
<evidence type="ECO:0000313" key="1">
    <source>
        <dbReference type="EMBL" id="APH71487.1"/>
    </source>
</evidence>
<dbReference type="KEGG" id="meso:BSQ44_08970"/>